<proteinExistence type="predicted"/>
<dbReference type="EMBL" id="KQ242389">
    <property type="protein sequence ID" value="KNC78964.1"/>
    <property type="molecule type" value="Genomic_DNA"/>
</dbReference>
<gene>
    <name evidence="1" type="ORF">SARC_08627</name>
</gene>
<protein>
    <submittedName>
        <fullName evidence="1">Uncharacterized protein</fullName>
    </submittedName>
</protein>
<dbReference type="Proteomes" id="UP000054560">
    <property type="component" value="Unassembled WGS sequence"/>
</dbReference>
<evidence type="ECO:0000313" key="1">
    <source>
        <dbReference type="EMBL" id="KNC78964.1"/>
    </source>
</evidence>
<dbReference type="AlphaFoldDB" id="A0A0L0FQI8"/>
<reference evidence="1 2" key="1">
    <citation type="submission" date="2011-02" db="EMBL/GenBank/DDBJ databases">
        <title>The Genome Sequence of Sphaeroforma arctica JP610.</title>
        <authorList>
            <consortium name="The Broad Institute Genome Sequencing Platform"/>
            <person name="Russ C."/>
            <person name="Cuomo C."/>
            <person name="Young S.K."/>
            <person name="Zeng Q."/>
            <person name="Gargeya S."/>
            <person name="Alvarado L."/>
            <person name="Berlin A."/>
            <person name="Chapman S.B."/>
            <person name="Chen Z."/>
            <person name="Freedman E."/>
            <person name="Gellesch M."/>
            <person name="Goldberg J."/>
            <person name="Griggs A."/>
            <person name="Gujja S."/>
            <person name="Heilman E."/>
            <person name="Heiman D."/>
            <person name="Howarth C."/>
            <person name="Mehta T."/>
            <person name="Neiman D."/>
            <person name="Pearson M."/>
            <person name="Roberts A."/>
            <person name="Saif S."/>
            <person name="Shea T."/>
            <person name="Shenoy N."/>
            <person name="Sisk P."/>
            <person name="Stolte C."/>
            <person name="Sykes S."/>
            <person name="White J."/>
            <person name="Yandava C."/>
            <person name="Burger G."/>
            <person name="Gray M.W."/>
            <person name="Holland P.W.H."/>
            <person name="King N."/>
            <person name="Lang F.B.F."/>
            <person name="Roger A.J."/>
            <person name="Ruiz-Trillo I."/>
            <person name="Haas B."/>
            <person name="Nusbaum C."/>
            <person name="Birren B."/>
        </authorList>
    </citation>
    <scope>NUCLEOTIDE SEQUENCE [LARGE SCALE GENOMIC DNA]</scope>
    <source>
        <strain evidence="1 2">JP610</strain>
    </source>
</reference>
<evidence type="ECO:0000313" key="2">
    <source>
        <dbReference type="Proteomes" id="UP000054560"/>
    </source>
</evidence>
<keyword evidence="2" id="KW-1185">Reference proteome</keyword>
<dbReference type="eggNOG" id="KOG1216">
    <property type="taxonomic scope" value="Eukaryota"/>
</dbReference>
<dbReference type="RefSeq" id="XP_014152866.1">
    <property type="nucleotide sequence ID" value="XM_014297391.1"/>
</dbReference>
<organism evidence="1 2">
    <name type="scientific">Sphaeroforma arctica JP610</name>
    <dbReference type="NCBI Taxonomy" id="667725"/>
    <lineage>
        <taxon>Eukaryota</taxon>
        <taxon>Ichthyosporea</taxon>
        <taxon>Ichthyophonida</taxon>
        <taxon>Sphaeroforma</taxon>
    </lineage>
</organism>
<accession>A0A0L0FQI8</accession>
<name>A0A0L0FQI8_9EUKA</name>
<sequence length="417" mass="45959">MCVHLSTVGQFWMEAGSVRAIEVNYYEHAGKIAAQLPWMPPGSDGTITIIPEEYMVPSMTAEVLVTTHNTITVSGKPEIEYFEARLSEKPTETVYVDIFNLAGGYIFGVDKCVLVFTPENWETPQRVHVAPILDLVSNRGVEGTMWITLEPRNNDQFAPGGVAVIDPSSSPKGGSEPGRVQCMGWGDPHYTMFDGNRFDLYAQGQLYVHWVHMGTEVQFSMNQGTSNDEIWDPTVYVDVLADGGSAIGFRRDSPGVVVFDLPNGMSVKCTTGFYRKERKDGNHWRYLNFYVEAPSTMQDKLLGLCGYFDGDGSDENTNAAELAVDWLVPEDDWITYGGMKPVASPTPSTVPVVQGKEVTTSNYVPPPNSDVTMDNFSFEPACNPQVEPRSPLPTPIPGSAPVTPLMPPALDMCMYRL</sequence>
<dbReference type="OrthoDB" id="3438930at2759"/>
<dbReference type="GeneID" id="25909131"/>
<dbReference type="STRING" id="667725.A0A0L0FQI8"/>